<dbReference type="InterPro" id="IPR008972">
    <property type="entry name" value="Cupredoxin"/>
</dbReference>
<name>A0ABR3IV85_9AGAR</name>
<comment type="caution">
    <text evidence="6">The sequence shown here is derived from an EMBL/GenBank/DDBJ whole genome shotgun (WGS) entry which is preliminary data.</text>
</comment>
<dbReference type="Gene3D" id="2.60.40.420">
    <property type="entry name" value="Cupredoxins - blue copper proteins"/>
    <property type="match status" value="1"/>
</dbReference>
<feature type="region of interest" description="Disordered" evidence="3">
    <location>
        <begin position="27"/>
        <end position="46"/>
    </location>
</feature>
<proteinExistence type="predicted"/>
<keyword evidence="4" id="KW-0732">Signal</keyword>
<dbReference type="Pfam" id="PF00127">
    <property type="entry name" value="Copper-bind"/>
    <property type="match status" value="1"/>
</dbReference>
<gene>
    <name evidence="6" type="ORF">HGRIS_013298</name>
</gene>
<dbReference type="InterPro" id="IPR052953">
    <property type="entry name" value="Ser-rich/MCO-related"/>
</dbReference>
<dbReference type="EMBL" id="JASNQZ010000015">
    <property type="protein sequence ID" value="KAL0947173.1"/>
    <property type="molecule type" value="Genomic_DNA"/>
</dbReference>
<organism evidence="6 7">
    <name type="scientific">Hohenbuehelia grisea</name>
    <dbReference type="NCBI Taxonomy" id="104357"/>
    <lineage>
        <taxon>Eukaryota</taxon>
        <taxon>Fungi</taxon>
        <taxon>Dikarya</taxon>
        <taxon>Basidiomycota</taxon>
        <taxon>Agaricomycotina</taxon>
        <taxon>Agaricomycetes</taxon>
        <taxon>Agaricomycetidae</taxon>
        <taxon>Agaricales</taxon>
        <taxon>Pleurotineae</taxon>
        <taxon>Pleurotaceae</taxon>
        <taxon>Hohenbuehelia</taxon>
    </lineage>
</organism>
<dbReference type="InterPro" id="IPR000923">
    <property type="entry name" value="BlueCu_1"/>
</dbReference>
<evidence type="ECO:0000256" key="1">
    <source>
        <dbReference type="ARBA" id="ARBA00022723"/>
    </source>
</evidence>
<evidence type="ECO:0000313" key="6">
    <source>
        <dbReference type="EMBL" id="KAL0947173.1"/>
    </source>
</evidence>
<dbReference type="SUPFAM" id="SSF49503">
    <property type="entry name" value="Cupredoxins"/>
    <property type="match status" value="1"/>
</dbReference>
<evidence type="ECO:0000256" key="2">
    <source>
        <dbReference type="ARBA" id="ARBA00023008"/>
    </source>
</evidence>
<feature type="signal peptide" evidence="4">
    <location>
        <begin position="1"/>
        <end position="18"/>
    </location>
</feature>
<dbReference type="PANTHER" id="PTHR34883">
    <property type="entry name" value="SERINE-RICH PROTEIN, PUTATIVE-RELATED-RELATED"/>
    <property type="match status" value="1"/>
</dbReference>
<evidence type="ECO:0000313" key="7">
    <source>
        <dbReference type="Proteomes" id="UP001556367"/>
    </source>
</evidence>
<evidence type="ECO:0000256" key="3">
    <source>
        <dbReference type="SAM" id="MobiDB-lite"/>
    </source>
</evidence>
<reference evidence="7" key="1">
    <citation type="submission" date="2024-06" db="EMBL/GenBank/DDBJ databases">
        <title>Multi-omics analyses provide insights into the biosynthesis of the anticancer antibiotic pleurotin in Hohenbuehelia grisea.</title>
        <authorList>
            <person name="Weaver J.A."/>
            <person name="Alberti F."/>
        </authorList>
    </citation>
    <scope>NUCLEOTIDE SEQUENCE [LARGE SCALE GENOMIC DNA]</scope>
    <source>
        <strain evidence="7">T-177</strain>
    </source>
</reference>
<dbReference type="Proteomes" id="UP001556367">
    <property type="component" value="Unassembled WGS sequence"/>
</dbReference>
<feature type="domain" description="Blue (type 1) copper" evidence="5">
    <location>
        <begin position="53"/>
        <end position="150"/>
    </location>
</feature>
<evidence type="ECO:0000259" key="5">
    <source>
        <dbReference type="Pfam" id="PF00127"/>
    </source>
</evidence>
<accession>A0ABR3IV85</accession>
<dbReference type="CDD" id="cd00920">
    <property type="entry name" value="Cupredoxin"/>
    <property type="match status" value="1"/>
</dbReference>
<feature type="chain" id="PRO_5047364732" description="Blue (type 1) copper domain-containing protein" evidence="4">
    <location>
        <begin position="19"/>
        <end position="236"/>
    </location>
</feature>
<evidence type="ECO:0000256" key="4">
    <source>
        <dbReference type="SAM" id="SignalP"/>
    </source>
</evidence>
<protein>
    <recommendedName>
        <fullName evidence="5">Blue (type 1) copper domain-containing protein</fullName>
    </recommendedName>
</protein>
<keyword evidence="1" id="KW-0479">Metal-binding</keyword>
<keyword evidence="7" id="KW-1185">Reference proteome</keyword>
<sequence>MILSTIAAASFLPAVVLAQYNYGPPSGGGGGSSSSSAPAAAPSAPADTPGHLNVDVAFNGFVFHPANISAPNGTLVTFWFPNTGIDHSVTQSSFAAPCTYLAATSNTSAGFDSGLTHSKTFTLNITDDTKPIWFHCKQVQHCGMGMVGSINAPSTGNTFEVFQAAAMKIGASEVQETDNGAVTGGFGGAVATAVPVDSATGGSSSGSSGSGNGATNVDIGFATILLATAGLIASVL</sequence>
<keyword evidence="2" id="KW-0186">Copper</keyword>
<dbReference type="PANTHER" id="PTHR34883:SF15">
    <property type="entry name" value="EXTRACELLULAR SERINE-RICH PROTEIN"/>
    <property type="match status" value="1"/>
</dbReference>
<feature type="compositionally biased region" description="Low complexity" evidence="3">
    <location>
        <begin position="33"/>
        <end position="46"/>
    </location>
</feature>